<feature type="region of interest" description="Disordered" evidence="1">
    <location>
        <begin position="355"/>
        <end position="377"/>
    </location>
</feature>
<dbReference type="PANTHER" id="PTHR35606">
    <property type="entry name" value="CELLULOSE-BINDING FAMILY II PROTEIN"/>
    <property type="match status" value="1"/>
</dbReference>
<feature type="region of interest" description="Disordered" evidence="1">
    <location>
        <begin position="40"/>
        <end position="60"/>
    </location>
</feature>
<feature type="compositionally biased region" description="Low complexity" evidence="1">
    <location>
        <begin position="572"/>
        <end position="586"/>
    </location>
</feature>
<name>A0A0F4ZC99_9PEZI</name>
<feature type="region of interest" description="Disordered" evidence="1">
    <location>
        <begin position="564"/>
        <end position="596"/>
    </location>
</feature>
<accession>A0A0F4ZC99</accession>
<evidence type="ECO:0000313" key="4">
    <source>
        <dbReference type="Proteomes" id="UP000033483"/>
    </source>
</evidence>
<dbReference type="Proteomes" id="UP000033483">
    <property type="component" value="Unassembled WGS sequence"/>
</dbReference>
<reference evidence="3 4" key="1">
    <citation type="submission" date="2015-03" db="EMBL/GenBank/DDBJ databases">
        <authorList>
            <person name="Radwan O."/>
            <person name="Al-Naeli F.A."/>
            <person name="Rendon G.A."/>
            <person name="Fields C."/>
        </authorList>
    </citation>
    <scope>NUCLEOTIDE SEQUENCE [LARGE SCALE GENOMIC DNA]</scope>
    <source>
        <strain evidence="3">CR-DP1</strain>
    </source>
</reference>
<comment type="caution">
    <text evidence="3">The sequence shown here is derived from an EMBL/GenBank/DDBJ whole genome shotgun (WGS) entry which is preliminary data.</text>
</comment>
<evidence type="ECO:0000313" key="3">
    <source>
        <dbReference type="EMBL" id="KKA28174.1"/>
    </source>
</evidence>
<dbReference type="PANTHER" id="PTHR35606:SF4">
    <property type="entry name" value="CELLULOSE-BINDING FAMILY II PROTEIN"/>
    <property type="match status" value="1"/>
</dbReference>
<protein>
    <submittedName>
        <fullName evidence="3">Uncharacterized protein</fullName>
    </submittedName>
</protein>
<dbReference type="OrthoDB" id="94998at2759"/>
<keyword evidence="2" id="KW-0732">Signal</keyword>
<feature type="region of interest" description="Disordered" evidence="1">
    <location>
        <begin position="419"/>
        <end position="442"/>
    </location>
</feature>
<organism evidence="3 4">
    <name type="scientific">Thielaviopsis punctulata</name>
    <dbReference type="NCBI Taxonomy" id="72032"/>
    <lineage>
        <taxon>Eukaryota</taxon>
        <taxon>Fungi</taxon>
        <taxon>Dikarya</taxon>
        <taxon>Ascomycota</taxon>
        <taxon>Pezizomycotina</taxon>
        <taxon>Sordariomycetes</taxon>
        <taxon>Hypocreomycetidae</taxon>
        <taxon>Microascales</taxon>
        <taxon>Ceratocystidaceae</taxon>
        <taxon>Thielaviopsis</taxon>
    </lineage>
</organism>
<proteinExistence type="predicted"/>
<dbReference type="AlphaFoldDB" id="A0A0F4ZC99"/>
<feature type="signal peptide" evidence="2">
    <location>
        <begin position="1"/>
        <end position="20"/>
    </location>
</feature>
<sequence length="709" mass="74233">MHFSFLLAAFLGAMASPAVAHNDSKGQDHDARVWTALGKSIGKRDSPTEEPLSKSQTAWSPPANLTQALSEVWEHEVSTYSNGLFGFKNYGWDQLMAANGTVNLCVRWESNHTVDAATRAKILSAAQRSYARWYSWLYAFDNFPYTDIPVNIVGWAVSDASLLTGNTGNMTVYAGDTDDQGAPQCAPACGKFFQKGNDYSGCAGGQAQHYDHTLWLTDGFEGGVGGDWGARLGTEYFLEALDQTEMHIYEHEIGHIYGLDDFYDWQPTGQKKFIMWAGTSSVITEFDGWMLRNWWYELSRNRGWQNSTASPGASISSLTSVALPVATSKAIEKSKTAETSKAVATDINANITTSAAASTPTPVDLDQDADSGSGCDDCPTTADGTSATATNTATATVTVTVTATSTDNGIGAFPFPFSSTSTVKPSSPAAPSQGSDSEEATVSSLPFVPTDLPNGFPGGFFGGLPDTSSVEPRVSSNVAVPTVVPSAIPSVVPSGILSGSPGGAFNGVADDVSGAIPSGISSAIAGGISTSIPIATETLANTPISIPTSISSSIIFQPSTLMTKTKSKTTKTRTTTKTNTHTHTQTNGSAAPKTVTSTEISTPTAASRVMNLATPEDDSGEQIVESIVNVDVYVNADAGTTASAVPTTISTSVRPMGAKTIILESPWQTEAASDSKIMTLGRLSVCNGNEACDGEQTCYSIVAGYGICA</sequence>
<evidence type="ECO:0000256" key="1">
    <source>
        <dbReference type="SAM" id="MobiDB-lite"/>
    </source>
</evidence>
<gene>
    <name evidence="3" type="ORF">TD95_004219</name>
</gene>
<dbReference type="EMBL" id="LAEV01001409">
    <property type="protein sequence ID" value="KKA28174.1"/>
    <property type="molecule type" value="Genomic_DNA"/>
</dbReference>
<evidence type="ECO:0000256" key="2">
    <source>
        <dbReference type="SAM" id="SignalP"/>
    </source>
</evidence>
<keyword evidence="4" id="KW-1185">Reference proteome</keyword>
<feature type="chain" id="PRO_5002482510" evidence="2">
    <location>
        <begin position="21"/>
        <end position="709"/>
    </location>
</feature>